<keyword evidence="8" id="KW-0800">Toxin</keyword>
<dbReference type="Pfam" id="PF01850">
    <property type="entry name" value="PIN"/>
    <property type="match status" value="1"/>
</dbReference>
<dbReference type="GO" id="GO:0004540">
    <property type="term" value="F:RNA nuclease activity"/>
    <property type="evidence" value="ECO:0007669"/>
    <property type="project" value="InterPro"/>
</dbReference>
<evidence type="ECO:0000256" key="4">
    <source>
        <dbReference type="ARBA" id="ARBA00022723"/>
    </source>
</evidence>
<comment type="cofactor">
    <cofactor evidence="1 8">
        <name>Mg(2+)</name>
        <dbReference type="ChEBI" id="CHEBI:18420"/>
    </cofactor>
</comment>
<dbReference type="HAMAP" id="MF_00265">
    <property type="entry name" value="VapC_Nob1"/>
    <property type="match status" value="1"/>
</dbReference>
<dbReference type="CDD" id="cd09871">
    <property type="entry name" value="PIN_MtVapC28-VapC30-like"/>
    <property type="match status" value="1"/>
</dbReference>
<dbReference type="RefSeq" id="WP_009489772.1">
    <property type="nucleotide sequence ID" value="NZ_CP141050.1"/>
</dbReference>
<dbReference type="SUPFAM" id="SSF88723">
    <property type="entry name" value="PIN domain-like"/>
    <property type="match status" value="1"/>
</dbReference>
<evidence type="ECO:0000313" key="11">
    <source>
        <dbReference type="Proteomes" id="UP000003947"/>
    </source>
</evidence>
<accession>I4Z247</accession>
<dbReference type="Proteomes" id="UP000003947">
    <property type="component" value="Unassembled WGS sequence"/>
</dbReference>
<evidence type="ECO:0000256" key="6">
    <source>
        <dbReference type="ARBA" id="ARBA00022842"/>
    </source>
</evidence>
<evidence type="ECO:0000259" key="9">
    <source>
        <dbReference type="Pfam" id="PF01850"/>
    </source>
</evidence>
<dbReference type="OrthoDB" id="32625at2"/>
<dbReference type="PANTHER" id="PTHR33653:SF1">
    <property type="entry name" value="RIBONUCLEASE VAPC2"/>
    <property type="match status" value="1"/>
</dbReference>
<evidence type="ECO:0000256" key="8">
    <source>
        <dbReference type="HAMAP-Rule" id="MF_00265"/>
    </source>
</evidence>
<dbReference type="GO" id="GO:0016787">
    <property type="term" value="F:hydrolase activity"/>
    <property type="evidence" value="ECO:0007669"/>
    <property type="project" value="UniProtKB-KW"/>
</dbReference>
<dbReference type="InterPro" id="IPR050556">
    <property type="entry name" value="Type_II_TA_system_RNase"/>
</dbReference>
<dbReference type="STRING" id="864069.MicloDRAFT_00010940"/>
<dbReference type="PATRIC" id="fig|864069.3.peg.1215"/>
<keyword evidence="3 8" id="KW-0540">Nuclease</keyword>
<keyword evidence="6 8" id="KW-0460">Magnesium</keyword>
<dbReference type="GO" id="GO:0090729">
    <property type="term" value="F:toxin activity"/>
    <property type="evidence" value="ECO:0007669"/>
    <property type="project" value="UniProtKB-KW"/>
</dbReference>
<comment type="function">
    <text evidence="8">Toxic component of a toxin-antitoxin (TA) system. An RNase.</text>
</comment>
<dbReference type="eggNOG" id="COG3742">
    <property type="taxonomic scope" value="Bacteria"/>
</dbReference>
<evidence type="ECO:0000256" key="2">
    <source>
        <dbReference type="ARBA" id="ARBA00022649"/>
    </source>
</evidence>
<evidence type="ECO:0000256" key="7">
    <source>
        <dbReference type="ARBA" id="ARBA00038093"/>
    </source>
</evidence>
<evidence type="ECO:0000256" key="5">
    <source>
        <dbReference type="ARBA" id="ARBA00022801"/>
    </source>
</evidence>
<reference evidence="10 11" key="1">
    <citation type="submission" date="2012-02" db="EMBL/GenBank/DDBJ databases">
        <title>Improved High-Quality Draft sequence of Microvirga sp. WSM3557.</title>
        <authorList>
            <consortium name="US DOE Joint Genome Institute"/>
            <person name="Lucas S."/>
            <person name="Han J."/>
            <person name="Lapidus A."/>
            <person name="Cheng J.-F."/>
            <person name="Goodwin L."/>
            <person name="Pitluck S."/>
            <person name="Peters L."/>
            <person name="Zhang X."/>
            <person name="Detter J.C."/>
            <person name="Han C."/>
            <person name="Tapia R."/>
            <person name="Land M."/>
            <person name="Hauser L."/>
            <person name="Kyrpides N."/>
            <person name="Ivanova N."/>
            <person name="Pagani I."/>
            <person name="Brau L."/>
            <person name="Yates R."/>
            <person name="O'Hara G."/>
            <person name="Rui T."/>
            <person name="Howieson J."/>
            <person name="Reeve W."/>
            <person name="Woyke T."/>
        </authorList>
    </citation>
    <scope>NUCLEOTIDE SEQUENCE [LARGE SCALE GENOMIC DNA]</scope>
    <source>
        <strain evidence="10 11">WSM3557</strain>
    </source>
</reference>
<feature type="binding site" evidence="8">
    <location>
        <position position="102"/>
    </location>
    <ligand>
        <name>Mg(2+)</name>
        <dbReference type="ChEBI" id="CHEBI:18420"/>
    </ligand>
</feature>
<dbReference type="Gene3D" id="3.40.50.1010">
    <property type="entry name" value="5'-nuclease"/>
    <property type="match status" value="1"/>
</dbReference>
<dbReference type="GO" id="GO:0000287">
    <property type="term" value="F:magnesium ion binding"/>
    <property type="evidence" value="ECO:0007669"/>
    <property type="project" value="UniProtKB-UniRule"/>
</dbReference>
<dbReference type="EC" id="3.1.-.-" evidence="8"/>
<evidence type="ECO:0000256" key="1">
    <source>
        <dbReference type="ARBA" id="ARBA00001946"/>
    </source>
</evidence>
<protein>
    <recommendedName>
        <fullName evidence="8">Ribonuclease VapC</fullName>
        <shortName evidence="8">RNase VapC</shortName>
        <ecNumber evidence="8">3.1.-.-</ecNumber>
    </recommendedName>
    <alternativeName>
        <fullName evidence="8">Toxin VapC</fullName>
    </alternativeName>
</protein>
<keyword evidence="5 8" id="KW-0378">Hydrolase</keyword>
<dbReference type="PANTHER" id="PTHR33653">
    <property type="entry name" value="RIBONUCLEASE VAPC2"/>
    <property type="match status" value="1"/>
</dbReference>
<organism evidence="10 11">
    <name type="scientific">Microvirga lotononidis</name>
    <dbReference type="NCBI Taxonomy" id="864069"/>
    <lineage>
        <taxon>Bacteria</taxon>
        <taxon>Pseudomonadati</taxon>
        <taxon>Pseudomonadota</taxon>
        <taxon>Alphaproteobacteria</taxon>
        <taxon>Hyphomicrobiales</taxon>
        <taxon>Methylobacteriaceae</taxon>
        <taxon>Microvirga</taxon>
    </lineage>
</organism>
<keyword evidence="11" id="KW-1185">Reference proteome</keyword>
<gene>
    <name evidence="8" type="primary">vapC</name>
    <name evidence="10" type="ORF">MicloDRAFT_00010940</name>
</gene>
<comment type="similarity">
    <text evidence="7 8">Belongs to the PINc/VapC protein family.</text>
</comment>
<name>I4Z247_9HYPH</name>
<evidence type="ECO:0000256" key="3">
    <source>
        <dbReference type="ARBA" id="ARBA00022722"/>
    </source>
</evidence>
<dbReference type="EMBL" id="JH660639">
    <property type="protein sequence ID" value="EIM30289.1"/>
    <property type="molecule type" value="Genomic_DNA"/>
</dbReference>
<dbReference type="InterPro" id="IPR022907">
    <property type="entry name" value="VapC_family"/>
</dbReference>
<keyword evidence="2 8" id="KW-1277">Toxin-antitoxin system</keyword>
<dbReference type="InterPro" id="IPR029060">
    <property type="entry name" value="PIN-like_dom_sf"/>
</dbReference>
<sequence>MFVDASALVGILNNEPEAPALLKAIEAQSACYTSPVAIFEATAAIMRERKANASEAGAIIKELLTILAVKVMHVTESIGFDATLAFEQYGKGRHPAALNMGDCFSYACAKAYRVPLLYKGNDFAKTDLA</sequence>
<dbReference type="InterPro" id="IPR002716">
    <property type="entry name" value="PIN_dom"/>
</dbReference>
<dbReference type="HOGENOM" id="CLU_144760_0_0_5"/>
<feature type="binding site" evidence="8">
    <location>
        <position position="4"/>
    </location>
    <ligand>
        <name>Mg(2+)</name>
        <dbReference type="ChEBI" id="CHEBI:18420"/>
    </ligand>
</feature>
<dbReference type="AlphaFoldDB" id="I4Z247"/>
<evidence type="ECO:0000313" key="10">
    <source>
        <dbReference type="EMBL" id="EIM30289.1"/>
    </source>
</evidence>
<proteinExistence type="inferred from homology"/>
<feature type="domain" description="PIN" evidence="9">
    <location>
        <begin position="1"/>
        <end position="127"/>
    </location>
</feature>
<keyword evidence="4 8" id="KW-0479">Metal-binding</keyword>